<keyword evidence="2" id="KW-0677">Repeat</keyword>
<dbReference type="PANTHER" id="PTHR48051:SF54">
    <property type="entry name" value="LEUCINE-RICH REPEAT-CONTAINING PROTEIN"/>
    <property type="match status" value="1"/>
</dbReference>
<keyword evidence="4" id="KW-1185">Reference proteome</keyword>
<comment type="caution">
    <text evidence="3">The sequence shown here is derived from an EMBL/GenBank/DDBJ whole genome shotgun (WGS) entry which is preliminary data.</text>
</comment>
<dbReference type="InterPro" id="IPR050216">
    <property type="entry name" value="LRR_domain-containing"/>
</dbReference>
<name>A0ABR4QRG2_9CEST</name>
<evidence type="ECO:0000313" key="3">
    <source>
        <dbReference type="EMBL" id="KAL5112029.1"/>
    </source>
</evidence>
<evidence type="ECO:0000313" key="4">
    <source>
        <dbReference type="Proteomes" id="UP001651158"/>
    </source>
</evidence>
<dbReference type="SUPFAM" id="SSF52058">
    <property type="entry name" value="L domain-like"/>
    <property type="match status" value="1"/>
</dbReference>
<gene>
    <name evidence="3" type="ORF">TcWFU_004763</name>
</gene>
<dbReference type="InterPro" id="IPR001611">
    <property type="entry name" value="Leu-rich_rpt"/>
</dbReference>
<dbReference type="Pfam" id="PF13855">
    <property type="entry name" value="LRR_8"/>
    <property type="match status" value="1"/>
</dbReference>
<accession>A0ABR4QRG2</accession>
<sequence length="469" mass="54040">MASVQGLSVCDSYQNQTVSEIFDAKFKKLDSITLENCELVSIPNEVLSFTQLRICSLPDEFFCSFPQLNWLDLRFNLLSAIPRAIKNLTRIKNLLIGHNNIQRLCVELGGMENLIGLNTEGNPLQFPSEAIIIRGSKYVLKYLRDCYAKRTHLESKIKAQTASLIDPQTHIDELAIGSVNEEILARESCQNFAPPSQALPSLFKSRMHRRIENKLWRFPRIGSGIFTRSCQSQRHALAYQSGSKLVSEDSVRKREINERARCKRRWDKLRQDSALQRWKDREMVDEWKTSYQNKQRLLLSMYRKKQLGEIKEESRNRIRMAPFGVNSEATFVISSVELEKLKTAARPAILPDPPPRPRSRRVILQLEKDRRREDNILIDEINEQANFLDAKMANPCLPKSLADAQMDLVRALQLQLRLRNRHDILTQLKTATNPTAFMQEDSLEAIVIHLDYDGNASRPATCYLHSARH</sequence>
<dbReference type="EMBL" id="JAKROA010000001">
    <property type="protein sequence ID" value="KAL5112029.1"/>
    <property type="molecule type" value="Genomic_DNA"/>
</dbReference>
<organism evidence="3 4">
    <name type="scientific">Taenia crassiceps</name>
    <dbReference type="NCBI Taxonomy" id="6207"/>
    <lineage>
        <taxon>Eukaryota</taxon>
        <taxon>Metazoa</taxon>
        <taxon>Spiralia</taxon>
        <taxon>Lophotrochozoa</taxon>
        <taxon>Platyhelminthes</taxon>
        <taxon>Cestoda</taxon>
        <taxon>Eucestoda</taxon>
        <taxon>Cyclophyllidea</taxon>
        <taxon>Taeniidae</taxon>
        <taxon>Taenia</taxon>
    </lineage>
</organism>
<reference evidence="3 4" key="1">
    <citation type="journal article" date="2022" name="Front. Cell. Infect. Microbiol.">
        <title>The Genomes of Two Strains of Taenia crassiceps the Animal Model for the Study of Human Cysticercosis.</title>
        <authorList>
            <person name="Bobes R.J."/>
            <person name="Estrada K."/>
            <person name="Rios-Valencia D.G."/>
            <person name="Calderon-Gallegos A."/>
            <person name="de la Torre P."/>
            <person name="Carrero J.C."/>
            <person name="Sanchez-Flores A."/>
            <person name="Laclette J.P."/>
        </authorList>
    </citation>
    <scope>NUCLEOTIDE SEQUENCE [LARGE SCALE GENOMIC DNA]</scope>
    <source>
        <strain evidence="3">WFUcys</strain>
    </source>
</reference>
<proteinExistence type="predicted"/>
<evidence type="ECO:0000256" key="1">
    <source>
        <dbReference type="ARBA" id="ARBA00022614"/>
    </source>
</evidence>
<dbReference type="Proteomes" id="UP001651158">
    <property type="component" value="Unassembled WGS sequence"/>
</dbReference>
<dbReference type="Gene3D" id="3.80.10.10">
    <property type="entry name" value="Ribonuclease Inhibitor"/>
    <property type="match status" value="1"/>
</dbReference>
<protein>
    <submittedName>
        <fullName evidence="3">Leucine-rich repeat-containing protein 27</fullName>
    </submittedName>
</protein>
<evidence type="ECO:0000256" key="2">
    <source>
        <dbReference type="ARBA" id="ARBA00022737"/>
    </source>
</evidence>
<dbReference type="PANTHER" id="PTHR48051">
    <property type="match status" value="1"/>
</dbReference>
<keyword evidence="1" id="KW-0433">Leucine-rich repeat</keyword>
<dbReference type="InterPro" id="IPR032675">
    <property type="entry name" value="LRR_dom_sf"/>
</dbReference>